<dbReference type="Proteomes" id="UP000092600">
    <property type="component" value="Unassembled WGS sequence"/>
</dbReference>
<gene>
    <name evidence="1" type="ORF">ACMD2_26304</name>
</gene>
<sequence length="94" mass="10495">MEGELTGAWPSHSVKAWRVRASARYWRWVKPKNSAQVKSGYSLGAPKLPEGGLTTRSSCGHRKKASDRRSCCRFTTARCRQLLYLPLHSACATS</sequence>
<comment type="caution">
    <text evidence="1">The sequence shown here is derived from an EMBL/GenBank/DDBJ whole genome shotgun (WGS) entry which is preliminary data.</text>
</comment>
<dbReference type="EMBL" id="LSRQ01004464">
    <property type="protein sequence ID" value="OAY69287.1"/>
    <property type="molecule type" value="Genomic_DNA"/>
</dbReference>
<organism evidence="1 2">
    <name type="scientific">Ananas comosus</name>
    <name type="common">Pineapple</name>
    <name type="synonym">Ananas ananas</name>
    <dbReference type="NCBI Taxonomy" id="4615"/>
    <lineage>
        <taxon>Eukaryota</taxon>
        <taxon>Viridiplantae</taxon>
        <taxon>Streptophyta</taxon>
        <taxon>Embryophyta</taxon>
        <taxon>Tracheophyta</taxon>
        <taxon>Spermatophyta</taxon>
        <taxon>Magnoliopsida</taxon>
        <taxon>Liliopsida</taxon>
        <taxon>Poales</taxon>
        <taxon>Bromeliaceae</taxon>
        <taxon>Bromelioideae</taxon>
        <taxon>Ananas</taxon>
    </lineage>
</organism>
<protein>
    <submittedName>
        <fullName evidence="1">Uncharacterized protein</fullName>
    </submittedName>
</protein>
<accession>A0A199UWU5</accession>
<reference evidence="1 2" key="1">
    <citation type="journal article" date="2016" name="DNA Res.">
        <title>The draft genome of MD-2 pineapple using hybrid error correction of long reads.</title>
        <authorList>
            <person name="Redwan R.M."/>
            <person name="Saidin A."/>
            <person name="Kumar S.V."/>
        </authorList>
    </citation>
    <scope>NUCLEOTIDE SEQUENCE [LARGE SCALE GENOMIC DNA]</scope>
    <source>
        <strain evidence="2">cv. MD2</strain>
        <tissue evidence="1">Leaf</tissue>
    </source>
</reference>
<evidence type="ECO:0000313" key="1">
    <source>
        <dbReference type="EMBL" id="OAY69287.1"/>
    </source>
</evidence>
<proteinExistence type="predicted"/>
<name>A0A199UWU5_ANACO</name>
<dbReference type="AlphaFoldDB" id="A0A199UWU5"/>
<evidence type="ECO:0000313" key="2">
    <source>
        <dbReference type="Proteomes" id="UP000092600"/>
    </source>
</evidence>